<reference evidence="5 6" key="1">
    <citation type="submission" date="2016-10" db="EMBL/GenBank/DDBJ databases">
        <authorList>
            <person name="de Groot N.N."/>
        </authorList>
    </citation>
    <scope>NUCLEOTIDE SEQUENCE [LARGE SCALE GENOMIC DNA]</scope>
    <source>
        <strain evidence="5 6">DSM 20117</strain>
    </source>
</reference>
<dbReference type="InterPro" id="IPR029033">
    <property type="entry name" value="His_PPase_superfam"/>
</dbReference>
<evidence type="ECO:0000259" key="4">
    <source>
        <dbReference type="PROSITE" id="PS51462"/>
    </source>
</evidence>
<sequence>MTDLKTTDLTEAPAKISVTAAGALCWRVSQGRLELLLIHRPRYKDWSWPKGKLDSGETNPECAVREVEEEVGVRVKLGIPLPTIHYQVPSGLKEVLYWAAKLDKATPKPDGKEVDKVRWSTPEEAAELLSNPSDKEPLAALVKAYENGDLETYPFIVVRHAKAKPRSSWTRAEGERPLAATGLRQALAVCRLLASWQPKRVVSSPWLRCMQTITPYANSQKSKIRTVEAITEHSAHRNPQKARSAIEYLLDKRKSTAVCTHRPVLPQVIKVLRDRLPEELAEQLPSRDPYLKPGAMLVCQISVKNPNRIVSLEHFDAYDD</sequence>
<dbReference type="InterPro" id="IPR051325">
    <property type="entry name" value="Nudix_hydrolase_domain"/>
</dbReference>
<evidence type="ECO:0000313" key="5">
    <source>
        <dbReference type="EMBL" id="SDQ93267.1"/>
    </source>
</evidence>
<evidence type="ECO:0000313" key="6">
    <source>
        <dbReference type="Proteomes" id="UP000181917"/>
    </source>
</evidence>
<dbReference type="GO" id="GO:0004081">
    <property type="term" value="F:bis(5'-nucleosyl)-tetraphosphatase (asymmetrical) activity"/>
    <property type="evidence" value="ECO:0007669"/>
    <property type="project" value="TreeGrafter"/>
</dbReference>
<dbReference type="GO" id="GO:0006754">
    <property type="term" value="P:ATP biosynthetic process"/>
    <property type="evidence" value="ECO:0007669"/>
    <property type="project" value="TreeGrafter"/>
</dbReference>
<dbReference type="SMART" id="SM00855">
    <property type="entry name" value="PGAM"/>
    <property type="match status" value="1"/>
</dbReference>
<dbReference type="STRING" id="37928.SAMN04489742_3135"/>
<dbReference type="KEGG" id="acry:AC20117_01800"/>
<keyword evidence="2 3" id="KW-0378">Hydrolase</keyword>
<dbReference type="PROSITE" id="PS51462">
    <property type="entry name" value="NUDIX"/>
    <property type="match status" value="1"/>
</dbReference>
<dbReference type="CDD" id="cd07067">
    <property type="entry name" value="HP_PGM_like"/>
    <property type="match status" value="1"/>
</dbReference>
<dbReference type="GO" id="GO:0006167">
    <property type="term" value="P:AMP biosynthetic process"/>
    <property type="evidence" value="ECO:0007669"/>
    <property type="project" value="TreeGrafter"/>
</dbReference>
<feature type="domain" description="Nudix hydrolase" evidence="4">
    <location>
        <begin position="18"/>
        <end position="142"/>
    </location>
</feature>
<dbReference type="Pfam" id="PF00300">
    <property type="entry name" value="His_Phos_1"/>
    <property type="match status" value="1"/>
</dbReference>
<dbReference type="Gene3D" id="3.40.50.1240">
    <property type="entry name" value="Phosphoglycerate mutase-like"/>
    <property type="match status" value="1"/>
</dbReference>
<protein>
    <submittedName>
        <fullName evidence="5">8-oxo-dGTP diphosphatase</fullName>
    </submittedName>
</protein>
<evidence type="ECO:0000256" key="1">
    <source>
        <dbReference type="ARBA" id="ARBA00005582"/>
    </source>
</evidence>
<accession>A0A1H1EX01</accession>
<dbReference type="PANTHER" id="PTHR21340">
    <property type="entry name" value="DIADENOSINE 5,5-P1,P4-TETRAPHOSPHATE PYROPHOSPHOHYDROLASE MUTT"/>
    <property type="match status" value="1"/>
</dbReference>
<evidence type="ECO:0000256" key="2">
    <source>
        <dbReference type="ARBA" id="ARBA00022801"/>
    </source>
</evidence>
<dbReference type="EMBL" id="FNKH01000002">
    <property type="protein sequence ID" value="SDQ93267.1"/>
    <property type="molecule type" value="Genomic_DNA"/>
</dbReference>
<dbReference type="SUPFAM" id="SSF53254">
    <property type="entry name" value="Phosphoglycerate mutase-like"/>
    <property type="match status" value="1"/>
</dbReference>
<proteinExistence type="inferred from homology"/>
<dbReference type="Gene3D" id="3.90.79.10">
    <property type="entry name" value="Nucleoside Triphosphate Pyrophosphohydrolase"/>
    <property type="match status" value="1"/>
</dbReference>
<organism evidence="5 6">
    <name type="scientific">Crystallibacter crystallopoietes</name>
    <dbReference type="NCBI Taxonomy" id="37928"/>
    <lineage>
        <taxon>Bacteria</taxon>
        <taxon>Bacillati</taxon>
        <taxon>Actinomycetota</taxon>
        <taxon>Actinomycetes</taxon>
        <taxon>Micrococcales</taxon>
        <taxon>Micrococcaceae</taxon>
        <taxon>Crystallibacter</taxon>
    </lineage>
</organism>
<dbReference type="InterPro" id="IPR013078">
    <property type="entry name" value="His_Pase_superF_clade-1"/>
</dbReference>
<keyword evidence="6" id="KW-1185">Reference proteome</keyword>
<dbReference type="InterPro" id="IPR020084">
    <property type="entry name" value="NUDIX_hydrolase_CS"/>
</dbReference>
<dbReference type="PROSITE" id="PS00893">
    <property type="entry name" value="NUDIX_BOX"/>
    <property type="match status" value="1"/>
</dbReference>
<dbReference type="OrthoDB" id="4287477at2"/>
<gene>
    <name evidence="5" type="ORF">SAMN04489742_3135</name>
</gene>
<name>A0A1H1EX01_9MICC</name>
<dbReference type="InterPro" id="IPR020476">
    <property type="entry name" value="Nudix_hydrolase"/>
</dbReference>
<comment type="similarity">
    <text evidence="1 3">Belongs to the Nudix hydrolase family.</text>
</comment>
<dbReference type="SUPFAM" id="SSF55811">
    <property type="entry name" value="Nudix"/>
    <property type="match status" value="1"/>
</dbReference>
<dbReference type="PANTHER" id="PTHR21340:SF0">
    <property type="entry name" value="BIS(5'-NUCLEOSYL)-TETRAPHOSPHATASE [ASYMMETRICAL]"/>
    <property type="match status" value="1"/>
</dbReference>
<dbReference type="InterPro" id="IPR000086">
    <property type="entry name" value="NUDIX_hydrolase_dom"/>
</dbReference>
<dbReference type="InterPro" id="IPR015797">
    <property type="entry name" value="NUDIX_hydrolase-like_dom_sf"/>
</dbReference>
<dbReference type="Pfam" id="PF00293">
    <property type="entry name" value="NUDIX"/>
    <property type="match status" value="1"/>
</dbReference>
<dbReference type="AlphaFoldDB" id="A0A1H1EX01"/>
<dbReference type="PRINTS" id="PR00502">
    <property type="entry name" value="NUDIXFAMILY"/>
</dbReference>
<dbReference type="CDD" id="cd03673">
    <property type="entry name" value="NUDIX_Ap6A_hydrolase"/>
    <property type="match status" value="1"/>
</dbReference>
<dbReference type="Proteomes" id="UP000181917">
    <property type="component" value="Unassembled WGS sequence"/>
</dbReference>
<evidence type="ECO:0000256" key="3">
    <source>
        <dbReference type="RuleBase" id="RU003476"/>
    </source>
</evidence>